<dbReference type="EMBL" id="JACTVA010000073">
    <property type="protein sequence ID" value="MBC9209808.1"/>
    <property type="molecule type" value="Genomic_DNA"/>
</dbReference>
<dbReference type="PIRSF" id="PIRSF017082">
    <property type="entry name" value="YflP"/>
    <property type="match status" value="1"/>
</dbReference>
<sequence>MTTRRSLLLATGACLAAPAVARADAVSAYPDRPVKIIVPAPPGGQSDITMRLVAEGMRESFTQPFVIENRGGASGAIGMDYAGKQPADGYTLLVAVAGGLVVNPLFDNRVPFGPMDFAPVSQFGLSTNCLFVRAGLPVTNLQELVRYAKERPGELTYASIGNGTISHIYTELFANTAGIKLLHVPFRGGSAAVQEVIAGRVDLMIIDFTTGDQPMREGLLRGLAVTGTRRWPFSPEIPTFQEQQVPLTLIGWNGLFAPKGTPRPILQRLSDAANTVVRDPANLDRFLKIGLIPSGTTPEAFEAVIRADTEQWREAVAMSGAKPE</sequence>
<dbReference type="Gene3D" id="3.40.190.150">
    <property type="entry name" value="Bordetella uptake gene, domain 1"/>
    <property type="match status" value="1"/>
</dbReference>
<evidence type="ECO:0000256" key="2">
    <source>
        <dbReference type="SAM" id="SignalP"/>
    </source>
</evidence>
<protein>
    <submittedName>
        <fullName evidence="3">Tripartite tricarboxylate transporter substrate binding protein</fullName>
    </submittedName>
</protein>
<keyword evidence="2" id="KW-0732">Signal</keyword>
<dbReference type="Pfam" id="PF03401">
    <property type="entry name" value="TctC"/>
    <property type="match status" value="1"/>
</dbReference>
<dbReference type="Proteomes" id="UP000626026">
    <property type="component" value="Unassembled WGS sequence"/>
</dbReference>
<dbReference type="PANTHER" id="PTHR42928:SF5">
    <property type="entry name" value="BLR1237 PROTEIN"/>
    <property type="match status" value="1"/>
</dbReference>
<dbReference type="InterPro" id="IPR005064">
    <property type="entry name" value="BUG"/>
</dbReference>
<feature type="chain" id="PRO_5045124999" evidence="2">
    <location>
        <begin position="24"/>
        <end position="324"/>
    </location>
</feature>
<evidence type="ECO:0000313" key="3">
    <source>
        <dbReference type="EMBL" id="MBC9209808.1"/>
    </source>
</evidence>
<organism evidence="3 4">
    <name type="scientific">Teichococcus aerophilus</name>
    <dbReference type="NCBI Taxonomy" id="1224513"/>
    <lineage>
        <taxon>Bacteria</taxon>
        <taxon>Pseudomonadati</taxon>
        <taxon>Pseudomonadota</taxon>
        <taxon>Alphaproteobacteria</taxon>
        <taxon>Acetobacterales</taxon>
        <taxon>Roseomonadaceae</taxon>
        <taxon>Roseomonas</taxon>
    </lineage>
</organism>
<dbReference type="RefSeq" id="WP_187786933.1">
    <property type="nucleotide sequence ID" value="NZ_JACTVA010000073.1"/>
</dbReference>
<evidence type="ECO:0000256" key="1">
    <source>
        <dbReference type="ARBA" id="ARBA00006987"/>
    </source>
</evidence>
<gene>
    <name evidence="3" type="ORF">IBL26_23425</name>
</gene>
<dbReference type="CDD" id="cd07012">
    <property type="entry name" value="PBP2_Bug_TTT"/>
    <property type="match status" value="1"/>
</dbReference>
<dbReference type="PANTHER" id="PTHR42928">
    <property type="entry name" value="TRICARBOXYLATE-BINDING PROTEIN"/>
    <property type="match status" value="1"/>
</dbReference>
<keyword evidence="4" id="KW-1185">Reference proteome</keyword>
<accession>A0ABR7RTU7</accession>
<dbReference type="InterPro" id="IPR006311">
    <property type="entry name" value="TAT_signal"/>
</dbReference>
<proteinExistence type="inferred from homology"/>
<dbReference type="Gene3D" id="3.40.190.10">
    <property type="entry name" value="Periplasmic binding protein-like II"/>
    <property type="match status" value="1"/>
</dbReference>
<dbReference type="InterPro" id="IPR042100">
    <property type="entry name" value="Bug_dom1"/>
</dbReference>
<comment type="similarity">
    <text evidence="1">Belongs to the UPF0065 (bug) family.</text>
</comment>
<name>A0ABR7RTU7_9PROT</name>
<feature type="signal peptide" evidence="2">
    <location>
        <begin position="1"/>
        <end position="23"/>
    </location>
</feature>
<dbReference type="SUPFAM" id="SSF53850">
    <property type="entry name" value="Periplasmic binding protein-like II"/>
    <property type="match status" value="1"/>
</dbReference>
<comment type="caution">
    <text evidence="3">The sequence shown here is derived from an EMBL/GenBank/DDBJ whole genome shotgun (WGS) entry which is preliminary data.</text>
</comment>
<evidence type="ECO:0000313" key="4">
    <source>
        <dbReference type="Proteomes" id="UP000626026"/>
    </source>
</evidence>
<dbReference type="PROSITE" id="PS51318">
    <property type="entry name" value="TAT"/>
    <property type="match status" value="1"/>
</dbReference>
<reference evidence="3 4" key="1">
    <citation type="journal article" date="2013" name="Int. J. Syst. Evol. Microbiol.">
        <title>Roseomonas aerophila sp. nov., isolated from air.</title>
        <authorList>
            <person name="Kim S.J."/>
            <person name="Weon H.Y."/>
            <person name="Ahn J.H."/>
            <person name="Hong S.B."/>
            <person name="Seok S.J."/>
            <person name="Whang K.S."/>
            <person name="Kwon S.W."/>
        </authorList>
    </citation>
    <scope>NUCLEOTIDE SEQUENCE [LARGE SCALE GENOMIC DNA]</scope>
    <source>
        <strain evidence="3 4">NBRC 108923</strain>
    </source>
</reference>